<protein>
    <submittedName>
        <fullName evidence="2">Uncharacterized protein</fullName>
    </submittedName>
</protein>
<dbReference type="AlphaFoldDB" id="A0A4C1TGU0"/>
<dbReference type="Proteomes" id="UP000299102">
    <property type="component" value="Unassembled WGS sequence"/>
</dbReference>
<feature type="compositionally biased region" description="Basic and acidic residues" evidence="1">
    <location>
        <begin position="34"/>
        <end position="49"/>
    </location>
</feature>
<organism evidence="2 3">
    <name type="scientific">Eumeta variegata</name>
    <name type="common">Bagworm moth</name>
    <name type="synonym">Eumeta japonica</name>
    <dbReference type="NCBI Taxonomy" id="151549"/>
    <lineage>
        <taxon>Eukaryota</taxon>
        <taxon>Metazoa</taxon>
        <taxon>Ecdysozoa</taxon>
        <taxon>Arthropoda</taxon>
        <taxon>Hexapoda</taxon>
        <taxon>Insecta</taxon>
        <taxon>Pterygota</taxon>
        <taxon>Neoptera</taxon>
        <taxon>Endopterygota</taxon>
        <taxon>Lepidoptera</taxon>
        <taxon>Glossata</taxon>
        <taxon>Ditrysia</taxon>
        <taxon>Tineoidea</taxon>
        <taxon>Psychidae</taxon>
        <taxon>Oiketicinae</taxon>
        <taxon>Eumeta</taxon>
    </lineage>
</organism>
<evidence type="ECO:0000313" key="3">
    <source>
        <dbReference type="Proteomes" id="UP000299102"/>
    </source>
</evidence>
<comment type="caution">
    <text evidence="2">The sequence shown here is derived from an EMBL/GenBank/DDBJ whole genome shotgun (WGS) entry which is preliminary data.</text>
</comment>
<reference evidence="2 3" key="1">
    <citation type="journal article" date="2019" name="Commun. Biol.">
        <title>The bagworm genome reveals a unique fibroin gene that provides high tensile strength.</title>
        <authorList>
            <person name="Kono N."/>
            <person name="Nakamura H."/>
            <person name="Ohtoshi R."/>
            <person name="Tomita M."/>
            <person name="Numata K."/>
            <person name="Arakawa K."/>
        </authorList>
    </citation>
    <scope>NUCLEOTIDE SEQUENCE [LARGE SCALE GENOMIC DNA]</scope>
</reference>
<feature type="region of interest" description="Disordered" evidence="1">
    <location>
        <begin position="1"/>
        <end position="54"/>
    </location>
</feature>
<keyword evidence="3" id="KW-1185">Reference proteome</keyword>
<feature type="compositionally biased region" description="Basic and acidic residues" evidence="1">
    <location>
        <begin position="1"/>
        <end position="18"/>
    </location>
</feature>
<evidence type="ECO:0000256" key="1">
    <source>
        <dbReference type="SAM" id="MobiDB-lite"/>
    </source>
</evidence>
<name>A0A4C1TGU0_EUMVA</name>
<evidence type="ECO:0000313" key="2">
    <source>
        <dbReference type="EMBL" id="GBP13702.1"/>
    </source>
</evidence>
<gene>
    <name evidence="2" type="ORF">EVAR_7941_1</name>
</gene>
<dbReference type="EMBL" id="BGZK01000059">
    <property type="protein sequence ID" value="GBP13702.1"/>
    <property type="molecule type" value="Genomic_DNA"/>
</dbReference>
<proteinExistence type="predicted"/>
<accession>A0A4C1TGU0</accession>
<sequence>MRLRFRVADGKQESRNEVSDGASSGKAAQNGKNYKVEQKALAEPAKSRQDSASAGQRLWGQLVVYIIRYLTTHRDKERFVLMWRGGGRPSAVRVRARQPHGTVAMFHSSTAAYR</sequence>